<organism evidence="1">
    <name type="scientific">Siphoviridae sp. ctX581</name>
    <dbReference type="NCBI Taxonomy" id="2826365"/>
    <lineage>
        <taxon>Viruses</taxon>
        <taxon>Duplodnaviria</taxon>
        <taxon>Heunggongvirae</taxon>
        <taxon>Uroviricota</taxon>
        <taxon>Caudoviricetes</taxon>
    </lineage>
</organism>
<dbReference type="Pfam" id="PF04883">
    <property type="entry name" value="HK97-gp10_like"/>
    <property type="match status" value="1"/>
</dbReference>
<dbReference type="NCBIfam" id="TIGR01725">
    <property type="entry name" value="phge_HK97_gp10"/>
    <property type="match status" value="1"/>
</dbReference>
<accession>A0A8S5MDR0</accession>
<reference evidence="1" key="1">
    <citation type="journal article" date="2021" name="Proc. Natl. Acad. Sci. U.S.A.">
        <title>A Catalog of Tens of Thousands of Viruses from Human Metagenomes Reveals Hidden Associations with Chronic Diseases.</title>
        <authorList>
            <person name="Tisza M.J."/>
            <person name="Buck C.B."/>
        </authorList>
    </citation>
    <scope>NUCLEOTIDE SEQUENCE</scope>
    <source>
        <strain evidence="1">CtX581</strain>
    </source>
</reference>
<evidence type="ECO:0008006" key="2">
    <source>
        <dbReference type="Google" id="ProtNLM"/>
    </source>
</evidence>
<sequence length="133" mass="14793">MAVQGEAELEAKIQELMTKSVATQNTVLDEVAKEFAERLESNIPRGAKSTRKTHIKSEVKIGKPRLRQGVREVSVGIQGSSSTGPLPAWRAHFWDTGSLNNPPTFFSERTRDQMSPEIKQAIIEAFRETLGTK</sequence>
<evidence type="ECO:0000313" key="1">
    <source>
        <dbReference type="EMBL" id="DAD80304.1"/>
    </source>
</evidence>
<protein>
    <recommendedName>
        <fullName evidence="2">HK97 gp10 family phage protein</fullName>
    </recommendedName>
</protein>
<dbReference type="EMBL" id="BK014883">
    <property type="protein sequence ID" value="DAD80304.1"/>
    <property type="molecule type" value="Genomic_DNA"/>
</dbReference>
<dbReference type="InterPro" id="IPR010064">
    <property type="entry name" value="HK97-gp10_tail"/>
</dbReference>
<name>A0A8S5MDR0_9CAUD</name>
<proteinExistence type="predicted"/>